<organism evidence="2 3">
    <name type="scientific">Photobacterium atrarenae</name>
    <dbReference type="NCBI Taxonomy" id="865757"/>
    <lineage>
        <taxon>Bacteria</taxon>
        <taxon>Pseudomonadati</taxon>
        <taxon>Pseudomonadota</taxon>
        <taxon>Gammaproteobacteria</taxon>
        <taxon>Vibrionales</taxon>
        <taxon>Vibrionaceae</taxon>
        <taxon>Photobacterium</taxon>
    </lineage>
</organism>
<dbReference type="Proteomes" id="UP001057998">
    <property type="component" value="Chromosome 1"/>
</dbReference>
<dbReference type="Gene3D" id="3.10.28.20">
    <property type="entry name" value="Acetamidase/Formamidase-like domains"/>
    <property type="match status" value="1"/>
</dbReference>
<reference evidence="2" key="1">
    <citation type="submission" date="2022-07" db="EMBL/GenBank/DDBJ databases">
        <title>Genome sequencing of Photobacterium atrarenae GJH2-4.</title>
        <authorList>
            <person name="Park S.-J."/>
        </authorList>
    </citation>
    <scope>NUCLEOTIDE SEQUENCE</scope>
    <source>
        <strain evidence="2">GJH2-4</strain>
    </source>
</reference>
<feature type="chain" id="PRO_5045150156" evidence="1">
    <location>
        <begin position="23"/>
        <end position="324"/>
    </location>
</feature>
<protein>
    <submittedName>
        <fullName evidence="2">LPP20 family lipoprotein</fullName>
    </submittedName>
</protein>
<dbReference type="PROSITE" id="PS51257">
    <property type="entry name" value="PROKAR_LIPOPROTEIN"/>
    <property type="match status" value="1"/>
</dbReference>
<sequence length="324" mass="35924">MKMKAILALSGALMLSACQSTSTPEWVLTPTQETNQQLYAVGHGGSLSAAQRMAMSQLNERLWTQVESSGYQRQVLRELNGDENFQSINDSRVNVKTAPVVLTGVDYPRQQQVDGIYYVEATINKATVKTQLQRELTQTAEDVKTALLSRDHADPLLWWLKHRDVQAVKDKVLTRQAMLLAVSDGVAQAHPVTEQVIALERTLQAVKNQLQFKVVAPKGDRWMKGFVEQHLAAEHIATGSSTSKATHILNLDTEWRQSKVGDAYISTVIADLTIQNKRGKTTANREVIASGNSVSNYKVSKEGASRHFSAQMSEQGLWHFLGVL</sequence>
<keyword evidence="2" id="KW-0449">Lipoprotein</keyword>
<name>A0ABY5GGQ0_9GAMM</name>
<proteinExistence type="predicted"/>
<gene>
    <name evidence="2" type="ORF">NNL38_03975</name>
</gene>
<evidence type="ECO:0000256" key="1">
    <source>
        <dbReference type="SAM" id="SignalP"/>
    </source>
</evidence>
<evidence type="ECO:0000313" key="3">
    <source>
        <dbReference type="Proteomes" id="UP001057998"/>
    </source>
</evidence>
<dbReference type="RefSeq" id="WP_255389728.1">
    <property type="nucleotide sequence ID" value="NZ_CP101508.1"/>
</dbReference>
<dbReference type="EMBL" id="CP101508">
    <property type="protein sequence ID" value="UTV28414.1"/>
    <property type="molecule type" value="Genomic_DNA"/>
</dbReference>
<feature type="signal peptide" evidence="1">
    <location>
        <begin position="1"/>
        <end position="22"/>
    </location>
</feature>
<keyword evidence="3" id="KW-1185">Reference proteome</keyword>
<accession>A0ABY5GGQ0</accession>
<keyword evidence="1" id="KW-0732">Signal</keyword>
<evidence type="ECO:0000313" key="2">
    <source>
        <dbReference type="EMBL" id="UTV28414.1"/>
    </source>
</evidence>